<feature type="binding site" evidence="5">
    <location>
        <position position="132"/>
    </location>
    <ligand>
        <name>FMN</name>
        <dbReference type="ChEBI" id="CHEBI:58210"/>
    </ligand>
</feature>
<dbReference type="InterPro" id="IPR003382">
    <property type="entry name" value="Flavoprotein"/>
</dbReference>
<evidence type="ECO:0000256" key="5">
    <source>
        <dbReference type="HAMAP-Rule" id="MF_01984"/>
    </source>
</evidence>
<evidence type="ECO:0000256" key="4">
    <source>
        <dbReference type="ARBA" id="ARBA00022679"/>
    </source>
</evidence>
<name>A0A1V4AT19_9BACT</name>
<accession>A0A1V4AT19</accession>
<dbReference type="GO" id="GO:0106141">
    <property type="term" value="F:flavin prenyltransferase activity"/>
    <property type="evidence" value="ECO:0007669"/>
    <property type="project" value="UniProtKB-EC"/>
</dbReference>
<evidence type="ECO:0000256" key="3">
    <source>
        <dbReference type="ARBA" id="ARBA00022643"/>
    </source>
</evidence>
<dbReference type="PANTHER" id="PTHR43374">
    <property type="entry name" value="FLAVIN PRENYLTRANSFERASE"/>
    <property type="match status" value="1"/>
</dbReference>
<feature type="binding site" evidence="5">
    <location>
        <position position="178"/>
    </location>
    <ligand>
        <name>dimethylallyl phosphate</name>
        <dbReference type="ChEBI" id="CHEBI:88052"/>
    </ligand>
</feature>
<sequence>MENIVIGITGASGSIYAQRLLQVLCRKEYNIHLSISDAAFLVIKHELGIDLPCHRFNLAQLLGYTTDNIIYYNNSDIGATIASSRYPTRAMIIVPCSMNTLCSVAHGISHNLIQRAASITLKEGRKLIVVPRETPLSSIHLEAMLKLSSIGACVLPAMPGFYHQPKTIDEQVNFIVAKILDVLQIKHDLIPEWHGEEFIRTSDV</sequence>
<comment type="caution">
    <text evidence="7">The sequence shown here is derived from an EMBL/GenBank/DDBJ whole genome shotgun (WGS) entry which is preliminary data.</text>
</comment>
<protein>
    <recommendedName>
        <fullName evidence="5">Flavin prenyltransferase UbiX</fullName>
        <ecNumber evidence="5">2.5.1.129</ecNumber>
    </recommendedName>
</protein>
<dbReference type="GO" id="GO:0016831">
    <property type="term" value="F:carboxy-lyase activity"/>
    <property type="evidence" value="ECO:0007669"/>
    <property type="project" value="TreeGrafter"/>
</dbReference>
<dbReference type="EC" id="2.5.1.129" evidence="5"/>
<comment type="similarity">
    <text evidence="5">Belongs to the UbiX/PAD1 family.</text>
</comment>
<evidence type="ECO:0000259" key="6">
    <source>
        <dbReference type="Pfam" id="PF02441"/>
    </source>
</evidence>
<dbReference type="Pfam" id="PF02441">
    <property type="entry name" value="Flavoprotein"/>
    <property type="match status" value="1"/>
</dbReference>
<feature type="binding site" evidence="5">
    <location>
        <position position="36"/>
    </location>
    <ligand>
        <name>FMN</name>
        <dbReference type="ChEBI" id="CHEBI:58210"/>
    </ligand>
</feature>
<dbReference type="Proteomes" id="UP000189681">
    <property type="component" value="Unassembled WGS sequence"/>
</dbReference>
<feature type="domain" description="Flavoprotein" evidence="6">
    <location>
        <begin position="3"/>
        <end position="183"/>
    </location>
</feature>
<dbReference type="HAMAP" id="MF_01984">
    <property type="entry name" value="ubiX_pad"/>
    <property type="match status" value="1"/>
</dbReference>
<gene>
    <name evidence="5" type="primary">ubiX</name>
    <name evidence="7" type="ORF">AYP45_09490</name>
</gene>
<keyword evidence="1 5" id="KW-0637">Prenyltransferase</keyword>
<evidence type="ECO:0000313" key="7">
    <source>
        <dbReference type="EMBL" id="OOP56288.1"/>
    </source>
</evidence>
<dbReference type="InterPro" id="IPR004507">
    <property type="entry name" value="UbiX-like"/>
</dbReference>
<keyword evidence="3 5" id="KW-0288">FMN</keyword>
<reference evidence="7 8" key="1">
    <citation type="journal article" date="2017" name="Water Res.">
        <title>Discovery and metagenomic analysis of an anammox bacterial enrichment related to Candidatus "Brocadia caroliniensis" in a full-scale glycerol-fed nitritation-denitritation separate centrate treatment process.</title>
        <authorList>
            <person name="Park H."/>
            <person name="Brotto A.C."/>
            <person name="van Loosdrecht M.C."/>
            <person name="Chandran K."/>
        </authorList>
    </citation>
    <scope>NUCLEOTIDE SEQUENCE [LARGE SCALE GENOMIC DNA]</scope>
    <source>
        <strain evidence="7">26THWARD</strain>
    </source>
</reference>
<dbReference type="SUPFAM" id="SSF52507">
    <property type="entry name" value="Homo-oligomeric flavin-containing Cys decarboxylases, HFCD"/>
    <property type="match status" value="1"/>
</dbReference>
<comment type="function">
    <text evidence="5">Flavin prenyltransferase that catalyzes the synthesis of the prenylated FMN cofactor (prenyl-FMN) for 4-hydroxy-3-polyprenylbenzoic acid decarboxylase UbiD. The prenyltransferase is metal-independent and links a dimethylallyl moiety from dimethylallyl monophosphate (DMAP) to the flavin N5 and C6 atoms of FMN.</text>
</comment>
<feature type="binding site" evidence="5">
    <location>
        <begin position="97"/>
        <end position="100"/>
    </location>
    <ligand>
        <name>FMN</name>
        <dbReference type="ChEBI" id="CHEBI:58210"/>
    </ligand>
</feature>
<dbReference type="Gene3D" id="3.40.50.1950">
    <property type="entry name" value="Flavin prenyltransferase-like"/>
    <property type="match status" value="1"/>
</dbReference>
<dbReference type="NCBIfam" id="TIGR00421">
    <property type="entry name" value="ubiX_pad"/>
    <property type="match status" value="1"/>
</dbReference>
<dbReference type="STRING" id="1004156.AYP45_09490"/>
<feature type="binding site" evidence="5">
    <location>
        <position position="162"/>
    </location>
    <ligand>
        <name>dimethylallyl phosphate</name>
        <dbReference type="ChEBI" id="CHEBI:88052"/>
    </ligand>
</feature>
<organism evidence="7 8">
    <name type="scientific">Candidatus Brocadia carolinensis</name>
    <dbReference type="NCBI Taxonomy" id="1004156"/>
    <lineage>
        <taxon>Bacteria</taxon>
        <taxon>Pseudomonadati</taxon>
        <taxon>Planctomycetota</taxon>
        <taxon>Candidatus Brocadiia</taxon>
        <taxon>Candidatus Brocadiales</taxon>
        <taxon>Candidatus Brocadiaceae</taxon>
        <taxon>Candidatus Brocadia</taxon>
    </lineage>
</organism>
<comment type="catalytic activity">
    <reaction evidence="5">
        <text>dimethylallyl phosphate + FMNH2 = prenylated FMNH2 + phosphate</text>
        <dbReference type="Rhea" id="RHEA:37743"/>
        <dbReference type="ChEBI" id="CHEBI:43474"/>
        <dbReference type="ChEBI" id="CHEBI:57618"/>
        <dbReference type="ChEBI" id="CHEBI:87467"/>
        <dbReference type="ChEBI" id="CHEBI:88052"/>
        <dbReference type="EC" id="2.5.1.129"/>
    </reaction>
</comment>
<evidence type="ECO:0000256" key="1">
    <source>
        <dbReference type="ARBA" id="ARBA00022602"/>
    </source>
</evidence>
<feature type="binding site" evidence="5">
    <location>
        <begin position="10"/>
        <end position="12"/>
    </location>
    <ligand>
        <name>FMN</name>
        <dbReference type="ChEBI" id="CHEBI:58210"/>
    </ligand>
</feature>
<proteinExistence type="inferred from homology"/>
<comment type="caution">
    <text evidence="5">Lacks conserved residue(s) required for the propagation of feature annotation.</text>
</comment>
<evidence type="ECO:0000313" key="8">
    <source>
        <dbReference type="Proteomes" id="UP000189681"/>
    </source>
</evidence>
<dbReference type="PANTHER" id="PTHR43374:SF1">
    <property type="entry name" value="FLAVIN PRENYLTRANSFERASE PAD1, MITOCHONDRIAL"/>
    <property type="match status" value="1"/>
</dbReference>
<keyword evidence="4 5" id="KW-0808">Transferase</keyword>
<dbReference type="NCBIfam" id="NF004685">
    <property type="entry name" value="PRK06029.1"/>
    <property type="match status" value="1"/>
</dbReference>
<keyword evidence="2 5" id="KW-0285">Flavoprotein</keyword>
<dbReference type="InterPro" id="IPR036551">
    <property type="entry name" value="Flavin_trans-like"/>
</dbReference>
<dbReference type="EMBL" id="AYTS01000085">
    <property type="protein sequence ID" value="OOP56288.1"/>
    <property type="molecule type" value="Genomic_DNA"/>
</dbReference>
<dbReference type="AlphaFoldDB" id="A0A1V4AT19"/>
<evidence type="ECO:0000256" key="2">
    <source>
        <dbReference type="ARBA" id="ARBA00022630"/>
    </source>
</evidence>